<evidence type="ECO:0000256" key="1">
    <source>
        <dbReference type="ARBA" id="ARBA00022741"/>
    </source>
</evidence>
<dbReference type="Pfam" id="PF00271">
    <property type="entry name" value="Helicase_C"/>
    <property type="match status" value="1"/>
</dbReference>
<keyword evidence="5" id="KW-0175">Coiled coil</keyword>
<keyword evidence="9" id="KW-1185">Reference proteome</keyword>
<evidence type="ECO:0000256" key="3">
    <source>
        <dbReference type="ARBA" id="ARBA00022806"/>
    </source>
</evidence>
<dbReference type="Gene3D" id="1.20.272.40">
    <property type="match status" value="1"/>
</dbReference>
<keyword evidence="4" id="KW-0067">ATP-binding</keyword>
<dbReference type="KEGG" id="bwh:A9C19_09960"/>
<evidence type="ECO:0000313" key="8">
    <source>
        <dbReference type="EMBL" id="APH05046.1"/>
    </source>
</evidence>
<dbReference type="PANTHER" id="PTHR12131:SF1">
    <property type="entry name" value="ATP-DEPENDENT RNA HELICASE SUPV3L1, MITOCHONDRIAL-RELATED"/>
    <property type="match status" value="1"/>
</dbReference>
<feature type="domain" description="Helicase C-terminal" evidence="7">
    <location>
        <begin position="484"/>
        <end position="648"/>
    </location>
</feature>
<evidence type="ECO:0000259" key="7">
    <source>
        <dbReference type="PROSITE" id="PS51194"/>
    </source>
</evidence>
<dbReference type="InterPro" id="IPR001650">
    <property type="entry name" value="Helicase_C-like"/>
</dbReference>
<organism evidence="8 9">
    <name type="scientific">Bacillus weihaiensis</name>
    <dbReference type="NCBI Taxonomy" id="1547283"/>
    <lineage>
        <taxon>Bacteria</taxon>
        <taxon>Bacillati</taxon>
        <taxon>Bacillota</taxon>
        <taxon>Bacilli</taxon>
        <taxon>Bacillales</taxon>
        <taxon>Bacillaceae</taxon>
        <taxon>Bacillus</taxon>
    </lineage>
</organism>
<feature type="domain" description="Helicase ATP-binding" evidence="6">
    <location>
        <begin position="343"/>
        <end position="467"/>
    </location>
</feature>
<sequence length="833" mass="97996">MNEILANHYNNAIERTKSSVLADMFKYFEKQEELPTYEQYIRERGVFINQLWLNSWLNTVGSHASNNEKRDYLTQLGFELEGLSKKTVNQMFRNEIRDVEPFHVIEWLNSLYIGQEQIWKQKYEEARQGYKERVRLLEEREKRKKFILKLEYYIDQLFGDHYEELYLYVRYLIGSQLAIDIEQKGIILDKDYCSFQEFIEVEGEAVYNRHQYEDVTEKYEGYISNYLLDFGPNWLMEHLSPHIFDDYYQAFQETLPISLIKEIAYDPFLGLCGEFFEDLLEEYVTDLTKLIDIPFDLEVHQEIFEKDLALRERRATEELEALKRRKEEEARMIEDIFGREYSPSKARSIQYILHVGETNTGKTFQAIEKMKQANSGIYLAPLRLLALEIYERLNEEGIACSLKTGEEEKIVEGAQHISCTVEMFREKDSYEVVVIDESQMIADKDRGFSWYKAMTKANAKEVHIICSFNAQPMILELLGDTNIEIHEYYRDIPLEVEPNFFRLNQTKKGDALVCFSRKRVLETASELQRTGRQVSMIYGSMPPETRKKQMQRFINGETTVIVATDAIGMGLNLPIRRIVFLENDKFDGTRRRYLRSQEVKQIAGRAGRRGIYNIGKVAFTHNVKTMTRLLEQEDEPLHGFAIAPTPSILERFQKYSRKLGLFFYLWDLFKSPHGTKKASLAEEKLLYEMVEDTMIEAKLSVPDLYGFLHLPFSSNEPTLRNQWKKKLEAIIDGNELPDPVIKEGTLEELELSYKSIGLHLLFLYKLGRNTEAHYWERIRENLSDSIHEKLKSGVQIAKKTCKNCGKSLHPSFKFTVCNDCYFERQDRRKVQPR</sequence>
<feature type="coiled-coil region" evidence="5">
    <location>
        <begin position="305"/>
        <end position="336"/>
    </location>
</feature>
<keyword evidence="3 8" id="KW-0347">Helicase</keyword>
<dbReference type="GO" id="GO:0016787">
    <property type="term" value="F:hydrolase activity"/>
    <property type="evidence" value="ECO:0007669"/>
    <property type="project" value="UniProtKB-KW"/>
</dbReference>
<dbReference type="GO" id="GO:0004386">
    <property type="term" value="F:helicase activity"/>
    <property type="evidence" value="ECO:0007669"/>
    <property type="project" value="UniProtKB-KW"/>
</dbReference>
<dbReference type="PROSITE" id="PS51192">
    <property type="entry name" value="HELICASE_ATP_BIND_1"/>
    <property type="match status" value="1"/>
</dbReference>
<dbReference type="SUPFAM" id="SSF52540">
    <property type="entry name" value="P-loop containing nucleoside triphosphate hydrolases"/>
    <property type="match status" value="1"/>
</dbReference>
<gene>
    <name evidence="8" type="ORF">A9C19_09960</name>
</gene>
<name>A0A1L3MRT8_9BACI</name>
<dbReference type="PROSITE" id="PS51194">
    <property type="entry name" value="HELICASE_CTER"/>
    <property type="match status" value="1"/>
</dbReference>
<dbReference type="PANTHER" id="PTHR12131">
    <property type="entry name" value="ATP-DEPENDENT RNA AND DNA HELICASE"/>
    <property type="match status" value="1"/>
</dbReference>
<dbReference type="Gene3D" id="3.40.50.300">
    <property type="entry name" value="P-loop containing nucleotide triphosphate hydrolases"/>
    <property type="match status" value="2"/>
</dbReference>
<dbReference type="STRING" id="1547283.A9C19_09960"/>
<proteinExistence type="predicted"/>
<dbReference type="Proteomes" id="UP000181936">
    <property type="component" value="Chromosome"/>
</dbReference>
<dbReference type="AlphaFoldDB" id="A0A1L3MRT8"/>
<dbReference type="CDD" id="cd18805">
    <property type="entry name" value="SF2_C_suv3"/>
    <property type="match status" value="1"/>
</dbReference>
<dbReference type="GO" id="GO:0005524">
    <property type="term" value="F:ATP binding"/>
    <property type="evidence" value="ECO:0007669"/>
    <property type="project" value="UniProtKB-KW"/>
</dbReference>
<dbReference type="EMBL" id="CP016020">
    <property type="protein sequence ID" value="APH05046.1"/>
    <property type="molecule type" value="Genomic_DNA"/>
</dbReference>
<evidence type="ECO:0000259" key="6">
    <source>
        <dbReference type="PROSITE" id="PS51192"/>
    </source>
</evidence>
<dbReference type="Pfam" id="PF22527">
    <property type="entry name" value="DEXQc_Suv3"/>
    <property type="match status" value="1"/>
</dbReference>
<evidence type="ECO:0000256" key="4">
    <source>
        <dbReference type="ARBA" id="ARBA00022840"/>
    </source>
</evidence>
<dbReference type="OrthoDB" id="9807155at2"/>
<evidence type="ECO:0000313" key="9">
    <source>
        <dbReference type="Proteomes" id="UP000181936"/>
    </source>
</evidence>
<keyword evidence="2" id="KW-0378">Hydrolase</keyword>
<evidence type="ECO:0000256" key="5">
    <source>
        <dbReference type="SAM" id="Coils"/>
    </source>
</evidence>
<dbReference type="InterPro" id="IPR050699">
    <property type="entry name" value="RNA-DNA_Helicase"/>
</dbReference>
<dbReference type="InterPro" id="IPR055206">
    <property type="entry name" value="DEXQc_SUV3"/>
</dbReference>
<accession>A0A1L3MRT8</accession>
<dbReference type="RefSeq" id="WP_072579839.1">
    <property type="nucleotide sequence ID" value="NZ_CP016020.1"/>
</dbReference>
<dbReference type="InterPro" id="IPR027417">
    <property type="entry name" value="P-loop_NTPase"/>
</dbReference>
<dbReference type="InterPro" id="IPR014001">
    <property type="entry name" value="Helicase_ATP-bd"/>
</dbReference>
<reference evidence="8 9" key="1">
    <citation type="journal article" date="2016" name="Sci. Rep.">
        <title>Complete genome sequence and transcriptomic analysis of a novel marine strain Bacillus weihaiensis reveals the mechanism of brown algae degradation.</title>
        <authorList>
            <person name="Zhu Y."/>
            <person name="Chen P."/>
            <person name="Bao Y."/>
            <person name="Men Y."/>
            <person name="Zeng Y."/>
            <person name="Yang J."/>
            <person name="Sun J."/>
            <person name="Sun Y."/>
        </authorList>
    </citation>
    <scope>NUCLEOTIDE SEQUENCE [LARGE SCALE GENOMIC DNA]</scope>
    <source>
        <strain evidence="8 9">Alg07</strain>
    </source>
</reference>
<keyword evidence="1" id="KW-0547">Nucleotide-binding</keyword>
<dbReference type="SMART" id="SM00490">
    <property type="entry name" value="HELICc"/>
    <property type="match status" value="1"/>
</dbReference>
<protein>
    <submittedName>
        <fullName evidence="8">RNA helicase</fullName>
    </submittedName>
</protein>
<evidence type="ECO:0000256" key="2">
    <source>
        <dbReference type="ARBA" id="ARBA00022801"/>
    </source>
</evidence>
<dbReference type="SMART" id="SM00487">
    <property type="entry name" value="DEXDc"/>
    <property type="match status" value="1"/>
</dbReference>